<reference evidence="2 3" key="1">
    <citation type="submission" date="2016-07" db="EMBL/GenBank/DDBJ databases">
        <title>Pervasive Adenine N6-methylation of Active Genes in Fungi.</title>
        <authorList>
            <consortium name="DOE Joint Genome Institute"/>
            <person name="Mondo S.J."/>
            <person name="Dannebaum R.O."/>
            <person name="Kuo R.C."/>
            <person name="Labutti K."/>
            <person name="Haridas S."/>
            <person name="Kuo A."/>
            <person name="Salamov A."/>
            <person name="Ahrendt S.R."/>
            <person name="Lipzen A."/>
            <person name="Sullivan W."/>
            <person name="Andreopoulos W.B."/>
            <person name="Clum A."/>
            <person name="Lindquist E."/>
            <person name="Daum C."/>
            <person name="Ramamoorthy G.K."/>
            <person name="Gryganskyi A."/>
            <person name="Culley D."/>
            <person name="Magnuson J.K."/>
            <person name="James T.Y."/>
            <person name="O'Malley M.A."/>
            <person name="Stajich J.E."/>
            <person name="Spatafora J.W."/>
            <person name="Visel A."/>
            <person name="Grigoriev I.V."/>
        </authorList>
    </citation>
    <scope>NUCLEOTIDE SEQUENCE [LARGE SCALE GENOMIC DNA]</scope>
    <source>
        <strain evidence="2 3">62-1032</strain>
    </source>
</reference>
<feature type="region of interest" description="Disordered" evidence="1">
    <location>
        <begin position="1"/>
        <end position="35"/>
    </location>
</feature>
<dbReference type="Proteomes" id="UP000193467">
    <property type="component" value="Unassembled WGS sequence"/>
</dbReference>
<dbReference type="GO" id="GO:0034455">
    <property type="term" value="C:t-UTP complex"/>
    <property type="evidence" value="ECO:0007669"/>
    <property type="project" value="TreeGrafter"/>
</dbReference>
<dbReference type="SUPFAM" id="SSF50978">
    <property type="entry name" value="WD40 repeat-like"/>
    <property type="match status" value="2"/>
</dbReference>
<feature type="compositionally biased region" description="Basic and acidic residues" evidence="1">
    <location>
        <begin position="691"/>
        <end position="700"/>
    </location>
</feature>
<dbReference type="InterPro" id="IPR001680">
    <property type="entry name" value="WD40_rpt"/>
</dbReference>
<dbReference type="InterPro" id="IPR046351">
    <property type="entry name" value="UTP4"/>
</dbReference>
<evidence type="ECO:0000313" key="3">
    <source>
        <dbReference type="Proteomes" id="UP000193467"/>
    </source>
</evidence>
<evidence type="ECO:0000256" key="1">
    <source>
        <dbReference type="SAM" id="MobiDB-lite"/>
    </source>
</evidence>
<feature type="compositionally biased region" description="Low complexity" evidence="1">
    <location>
        <begin position="701"/>
        <end position="722"/>
    </location>
</feature>
<dbReference type="GO" id="GO:0003723">
    <property type="term" value="F:RNA binding"/>
    <property type="evidence" value="ECO:0007669"/>
    <property type="project" value="TreeGrafter"/>
</dbReference>
<feature type="compositionally biased region" description="Basic and acidic residues" evidence="1">
    <location>
        <begin position="918"/>
        <end position="929"/>
    </location>
</feature>
<dbReference type="EMBL" id="MCGR01000064">
    <property type="protein sequence ID" value="ORY65666.1"/>
    <property type="molecule type" value="Genomic_DNA"/>
</dbReference>
<dbReference type="AlphaFoldDB" id="A0A1Y2E2X4"/>
<name>A0A1Y2E2X4_9BASI</name>
<dbReference type="STRING" id="106004.A0A1Y2E2X4"/>
<dbReference type="OrthoDB" id="8883818at2759"/>
<dbReference type="PANTHER" id="PTHR44163">
    <property type="entry name" value="U3 SMALL NUCLEOLAR RNA-ASSOCIATED PROTEIN 4 HOMOLOG"/>
    <property type="match status" value="1"/>
</dbReference>
<dbReference type="GO" id="GO:0030686">
    <property type="term" value="C:90S preribosome"/>
    <property type="evidence" value="ECO:0007669"/>
    <property type="project" value="InterPro"/>
</dbReference>
<gene>
    <name evidence="2" type="ORF">BCR35DRAFT_184655</name>
</gene>
<feature type="compositionally biased region" description="Acidic residues" evidence="1">
    <location>
        <begin position="728"/>
        <end position="742"/>
    </location>
</feature>
<dbReference type="InterPro" id="IPR036322">
    <property type="entry name" value="WD40_repeat_dom_sf"/>
</dbReference>
<feature type="region of interest" description="Disordered" evidence="1">
    <location>
        <begin position="904"/>
        <end position="936"/>
    </location>
</feature>
<dbReference type="SMART" id="SM00320">
    <property type="entry name" value="WD40"/>
    <property type="match status" value="5"/>
</dbReference>
<dbReference type="PANTHER" id="PTHR44163:SF1">
    <property type="entry name" value="U3 SMALL NUCLEOLAR RNA-ASSOCIATED PROTEIN 4 HOMOLOG"/>
    <property type="match status" value="1"/>
</dbReference>
<protein>
    <submittedName>
        <fullName evidence="2">Uncharacterized protein</fullName>
    </submittedName>
</protein>
<accession>A0A1Y2E2X4</accession>
<dbReference type="InterPro" id="IPR015943">
    <property type="entry name" value="WD40/YVTN_repeat-like_dom_sf"/>
</dbReference>
<proteinExistence type="predicted"/>
<dbReference type="GO" id="GO:0032040">
    <property type="term" value="C:small-subunit processome"/>
    <property type="evidence" value="ECO:0007669"/>
    <property type="project" value="TreeGrafter"/>
</dbReference>
<dbReference type="InParanoid" id="A0A1Y2E2X4"/>
<feature type="compositionally biased region" description="Polar residues" evidence="1">
    <location>
        <begin position="7"/>
        <end position="20"/>
    </location>
</feature>
<evidence type="ECO:0000313" key="2">
    <source>
        <dbReference type="EMBL" id="ORY65666.1"/>
    </source>
</evidence>
<organism evidence="2 3">
    <name type="scientific">Leucosporidium creatinivorum</name>
    <dbReference type="NCBI Taxonomy" id="106004"/>
    <lineage>
        <taxon>Eukaryota</taxon>
        <taxon>Fungi</taxon>
        <taxon>Dikarya</taxon>
        <taxon>Basidiomycota</taxon>
        <taxon>Pucciniomycotina</taxon>
        <taxon>Microbotryomycetes</taxon>
        <taxon>Leucosporidiales</taxon>
        <taxon>Leucosporidium</taxon>
    </lineage>
</organism>
<sequence length="995" mass="107511">MDIDSVDSGSVASPSTSTMPSLAGAGQRKRKALPTHRCRFPDWTPSAVAALTITPTSFDAALLGFGGSSGERGVVGVGRANGDVELMLWGGHQGWVSWRTLPSSFPLPQHRNSKKPTSLLSHLVFTHQTTLSDSDLELYHGDVPGAEHEVRRLQREGVRLFGVGGVGSELVEWEWGGPGSTKEVGRVKSTLPTLPPIFALAASRSSSALAVGCEDSTIRILNIMDDELELVSKIEVGGPGKVRALSLAWGPLAAPKPPAKGKGREDTPESTLPAHFATPRDTYLVAGCSNSSIRRFDVPSSGSVVGVWRGVHRLTVDQLKGEHTVVWAVAVLKDGTIVSGDSMGNVKFWDGEMGTQSQSFKSHKADVLCLAVGSDGTSVFTSGVDQKTSEFRLVTVSSSRAHGVPTGRWIQASGRRLHSHDVRAMIMSPPYTLPLPTPSPLTPTALPQVPILTSGGLDLNLIIVAASPAPTRSLTSARSQPQLKNPVSDVPSTEFETTIHRRAAYVPQRSKPFAVSGEARLLVCRRERSVGIWKLEDPRSFKQESKSKSGWQSRREAFGVKDVDEEEVVEETTGWSKAVDMELKLQTNLIASAVSSDGRWLAVSDLYETKLFRLQMKNGELTPRRQKTFSTHLSEALPTSLGTGSSSLLFTRDSRRLILATSFGSSIAVVELPTGRDEDFEVLKVFGEHGERDGGRELRGKVANGKGVNGDVDGDVAMNGVNGKHDDSEDLDEEDDDDEDSDAGASGSSANKPATVTCLAVSSDGKWLGSADLERKVCVFDLEELKHYTTLPTPAHVPSALSFLPTSTSTEPTLLVALPTNAISLFGLTSLRFHPWALPLSSLHSNTLMDIREPVLGVTFEPRDDTAIAKVHESRRATLWNDQIAVVWGANWVAKIDLEEVRNGGTGAGEGVSKKQPVRRDADRKRARDDEEEDEVLQKAVEGAPQLDIRTTRRYQPLVLFDFVGQGELVAVERTWYDLSRGLVDAFVKAGEFGS</sequence>
<keyword evidence="3" id="KW-1185">Reference proteome</keyword>
<feature type="region of interest" description="Disordered" evidence="1">
    <location>
        <begin position="691"/>
        <end position="751"/>
    </location>
</feature>
<dbReference type="Pfam" id="PF00400">
    <property type="entry name" value="WD40"/>
    <property type="match status" value="2"/>
</dbReference>
<comment type="caution">
    <text evidence="2">The sequence shown here is derived from an EMBL/GenBank/DDBJ whole genome shotgun (WGS) entry which is preliminary data.</text>
</comment>
<dbReference type="Gene3D" id="2.130.10.10">
    <property type="entry name" value="YVTN repeat-like/Quinoprotein amine dehydrogenase"/>
    <property type="match status" value="2"/>
</dbReference>
<dbReference type="GO" id="GO:0000462">
    <property type="term" value="P:maturation of SSU-rRNA from tricistronic rRNA transcript (SSU-rRNA, 5.8S rRNA, LSU-rRNA)"/>
    <property type="evidence" value="ECO:0007669"/>
    <property type="project" value="InterPro"/>
</dbReference>
<dbReference type="FunCoup" id="A0A1Y2E2X4">
    <property type="interactions" value="492"/>
</dbReference>